<proteinExistence type="predicted"/>
<evidence type="ECO:0000313" key="2">
    <source>
        <dbReference type="Proteomes" id="UP000887565"/>
    </source>
</evidence>
<dbReference type="AlphaFoldDB" id="A0A915KXR3"/>
<dbReference type="Proteomes" id="UP000887565">
    <property type="component" value="Unplaced"/>
</dbReference>
<dbReference type="WBParaSite" id="nRc.2.0.1.t43264-RA">
    <property type="protein sequence ID" value="nRc.2.0.1.t43264-RA"/>
    <property type="gene ID" value="nRc.2.0.1.g43264"/>
</dbReference>
<organism evidence="2 3">
    <name type="scientific">Romanomermis culicivorax</name>
    <name type="common">Nematode worm</name>
    <dbReference type="NCBI Taxonomy" id="13658"/>
    <lineage>
        <taxon>Eukaryota</taxon>
        <taxon>Metazoa</taxon>
        <taxon>Ecdysozoa</taxon>
        <taxon>Nematoda</taxon>
        <taxon>Enoplea</taxon>
        <taxon>Dorylaimia</taxon>
        <taxon>Mermithida</taxon>
        <taxon>Mermithoidea</taxon>
        <taxon>Mermithidae</taxon>
        <taxon>Romanomermis</taxon>
    </lineage>
</organism>
<reference evidence="3" key="1">
    <citation type="submission" date="2022-11" db="UniProtKB">
        <authorList>
            <consortium name="WormBaseParasite"/>
        </authorList>
    </citation>
    <scope>IDENTIFICATION</scope>
</reference>
<keyword evidence="2" id="KW-1185">Reference proteome</keyword>
<accession>A0A915KXR3</accession>
<protein>
    <submittedName>
        <fullName evidence="3">Uncharacterized protein</fullName>
    </submittedName>
</protein>
<name>A0A915KXR3_ROMCU</name>
<sequence length="211" mass="23406">QKPIYNIDKALEKILPFDSLDPDGEPLVHHVPVCQDGEEVIEGQFKYVCHFGKLMPQCCLSSQGAACIPIGQTRVEGHFIIQCYTPQEGVLSRRPVGCFYNGHEYYEGQVILPEAGQPTGDDGGSSSSSNTSTTKEVLPAHSYYKCFLDNGVLKFQAAGCVDDSRKLISERRRFLLNGRYALCLFDENGNFVGYESNTDESEDMENSSNND</sequence>
<evidence type="ECO:0000313" key="3">
    <source>
        <dbReference type="WBParaSite" id="nRc.2.0.1.t43264-RA"/>
    </source>
</evidence>
<evidence type="ECO:0000256" key="1">
    <source>
        <dbReference type="SAM" id="MobiDB-lite"/>
    </source>
</evidence>
<feature type="region of interest" description="Disordered" evidence="1">
    <location>
        <begin position="113"/>
        <end position="133"/>
    </location>
</feature>
<feature type="compositionally biased region" description="Low complexity" evidence="1">
    <location>
        <begin position="124"/>
        <end position="133"/>
    </location>
</feature>